<name>A0AC61DHE2_9FIRM</name>
<gene>
    <name evidence="1" type="ORF">CS063_01640</name>
</gene>
<keyword evidence="2" id="KW-1185">Reference proteome</keyword>
<dbReference type="EMBL" id="PEDL01000001">
    <property type="protein sequence ID" value="PHV72203.1"/>
    <property type="molecule type" value="Genomic_DNA"/>
</dbReference>
<reference evidence="1" key="1">
    <citation type="submission" date="2017-10" db="EMBL/GenBank/DDBJ databases">
        <title>Genome sequence of cellulolytic Lachnospiraceae bacterium XHS1971 isolated from hotspring sediment.</title>
        <authorList>
            <person name="Vasudevan G."/>
            <person name="Joshi A.J."/>
            <person name="Hivarkar S."/>
            <person name="Lanjekar V.B."/>
            <person name="Dhakephalkar P.K."/>
            <person name="Dagar S."/>
        </authorList>
    </citation>
    <scope>NUCLEOTIDE SEQUENCE</scope>
    <source>
        <strain evidence="1">XHS1971</strain>
    </source>
</reference>
<evidence type="ECO:0000313" key="1">
    <source>
        <dbReference type="EMBL" id="PHV72203.1"/>
    </source>
</evidence>
<organism evidence="1 2">
    <name type="scientific">Sporanaerobium hydrogeniformans</name>
    <dbReference type="NCBI Taxonomy" id="3072179"/>
    <lineage>
        <taxon>Bacteria</taxon>
        <taxon>Bacillati</taxon>
        <taxon>Bacillota</taxon>
        <taxon>Clostridia</taxon>
        <taxon>Lachnospirales</taxon>
        <taxon>Lachnospiraceae</taxon>
        <taxon>Sporanaerobium</taxon>
    </lineage>
</organism>
<protein>
    <submittedName>
        <fullName evidence="1">Uncharacterized protein</fullName>
    </submittedName>
</protein>
<evidence type="ECO:0000313" key="2">
    <source>
        <dbReference type="Proteomes" id="UP000224460"/>
    </source>
</evidence>
<proteinExistence type="predicted"/>
<comment type="caution">
    <text evidence="1">The sequence shown here is derived from an EMBL/GenBank/DDBJ whole genome shotgun (WGS) entry which is preliminary data.</text>
</comment>
<dbReference type="Proteomes" id="UP000224460">
    <property type="component" value="Unassembled WGS sequence"/>
</dbReference>
<sequence>MISKLKISFYKNPMGFIFTVVVIVFLLILGIGIVIGDIEASDSGVESASNGKMNIVQTNNEANSNLHCDVKDCISVELIGSDGKQLYIDKGITKDKLAYEEDIYLSVENTSQDCKFVGSIYIDGAGFMGQYGGIEIMPGAAQQLKYTIKNSNTKYQIDGQMVQVLNNDILSKYKILASKIKTGIVDEDKYIRVGIEIPDDFDVNNPIDVLSDFLDIYTKSYGIEEIIIYIYEKGYAMKNTSDMYKNALYAITAYVGEEGYSYDVEDLKNDKILFSGELKIQE</sequence>
<accession>A0AC61DHE2</accession>